<dbReference type="PANTHER" id="PTHR43405">
    <property type="entry name" value="GLYCOSYL HYDROLASE DIGH"/>
    <property type="match status" value="1"/>
</dbReference>
<dbReference type="InterPro" id="IPR017853">
    <property type="entry name" value="GH"/>
</dbReference>
<dbReference type="Pfam" id="PF02638">
    <property type="entry name" value="GHL10"/>
    <property type="match status" value="1"/>
</dbReference>
<keyword evidence="4" id="KW-1185">Reference proteome</keyword>
<dbReference type="RefSeq" id="WP_120683667.1">
    <property type="nucleotide sequence ID" value="NZ_RBAL01000019.1"/>
</dbReference>
<sequence>MGRITRRDLGVGTVGSLAGLLTLRQASVAAADQRRAGPHPGAHAGGRARTQVRGMWIATVANVDWPSAPGRSPADAKAELRALFDAAAGWRLNTVFFQVRPTADALWPSRFEPWSQWLTGTQGRDPGWDPLDFAVREAHARGLRLHAWFNPYRISLQDDPELLAQGHPARRHPEWVVPYGGKLYYNPGIPEVRAFVQDAMADAVARYEIDGVHWDDYFYPYPVAGQEFDDAAAFAEWGGEFADRAAWRRNNVDLLVREMAGRVRGERPGIPFGISPFAVWRNRATDPLGSDTRAGVQTYDDLYADTRKWVRRGWIDYVLPQVYWNIGFEAADYAELVRWWSDVARGTGVEVYIGEAMYKVGDPAQPEAWQDPAELSRHLTLCAGYPEVRGNVFYSATQVVADPLGAMSRVYEDHYRRGA</sequence>
<dbReference type="SUPFAM" id="SSF51445">
    <property type="entry name" value="(Trans)glycosidases"/>
    <property type="match status" value="1"/>
</dbReference>
<dbReference type="PANTHER" id="PTHR43405:SF1">
    <property type="entry name" value="GLYCOSYL HYDROLASE DIGH"/>
    <property type="match status" value="1"/>
</dbReference>
<evidence type="ECO:0000313" key="3">
    <source>
        <dbReference type="EMBL" id="RKN38152.1"/>
    </source>
</evidence>
<dbReference type="AlphaFoldDB" id="A0A3A9YQ75"/>
<evidence type="ECO:0000259" key="2">
    <source>
        <dbReference type="Pfam" id="PF02638"/>
    </source>
</evidence>
<name>A0A3A9YQ75_9ACTN</name>
<proteinExistence type="predicted"/>
<comment type="caution">
    <text evidence="3">The sequence shown here is derived from an EMBL/GenBank/DDBJ whole genome shotgun (WGS) entry which is preliminary data.</text>
</comment>
<reference evidence="3 4" key="1">
    <citation type="journal article" date="2014" name="Int. J. Syst. Evol. Microbiol.">
        <title>Streptomyces hoynatensis sp. nov., isolated from deep marine sediment.</title>
        <authorList>
            <person name="Veyisoglu A."/>
            <person name="Sahin N."/>
        </authorList>
    </citation>
    <scope>NUCLEOTIDE SEQUENCE [LARGE SCALE GENOMIC DNA]</scope>
    <source>
        <strain evidence="3 4">KCTC 29097</strain>
    </source>
</reference>
<dbReference type="OrthoDB" id="9773203at2"/>
<dbReference type="InterPro" id="IPR003790">
    <property type="entry name" value="GHL10"/>
</dbReference>
<keyword evidence="1" id="KW-0732">Signal</keyword>
<evidence type="ECO:0000313" key="4">
    <source>
        <dbReference type="Proteomes" id="UP000272474"/>
    </source>
</evidence>
<protein>
    <recommendedName>
        <fullName evidence="2">Glycosyl hydrolase-like 10 domain-containing protein</fullName>
    </recommendedName>
</protein>
<dbReference type="Proteomes" id="UP000272474">
    <property type="component" value="Unassembled WGS sequence"/>
</dbReference>
<organism evidence="3 4">
    <name type="scientific">Streptomyces hoynatensis</name>
    <dbReference type="NCBI Taxonomy" id="1141874"/>
    <lineage>
        <taxon>Bacteria</taxon>
        <taxon>Bacillati</taxon>
        <taxon>Actinomycetota</taxon>
        <taxon>Actinomycetes</taxon>
        <taxon>Kitasatosporales</taxon>
        <taxon>Streptomycetaceae</taxon>
        <taxon>Streptomyces</taxon>
    </lineage>
</organism>
<evidence type="ECO:0000256" key="1">
    <source>
        <dbReference type="ARBA" id="ARBA00022729"/>
    </source>
</evidence>
<gene>
    <name evidence="3" type="ORF">D7294_25245</name>
</gene>
<dbReference type="InterPro" id="IPR052177">
    <property type="entry name" value="Divisome_Glycosyl_Hydrolase"/>
</dbReference>
<dbReference type="EMBL" id="RBAL01000019">
    <property type="protein sequence ID" value="RKN38152.1"/>
    <property type="molecule type" value="Genomic_DNA"/>
</dbReference>
<accession>A0A3A9YQ75</accession>
<feature type="domain" description="Glycosyl hydrolase-like 10" evidence="2">
    <location>
        <begin position="52"/>
        <end position="367"/>
    </location>
</feature>
<dbReference type="Gene3D" id="3.20.20.80">
    <property type="entry name" value="Glycosidases"/>
    <property type="match status" value="1"/>
</dbReference>